<evidence type="ECO:0000259" key="6">
    <source>
        <dbReference type="PROSITE" id="PS51278"/>
    </source>
</evidence>
<evidence type="ECO:0000256" key="4">
    <source>
        <dbReference type="ARBA" id="ARBA00022679"/>
    </source>
</evidence>
<name>A0A0F9JQB1_9ZZZZ</name>
<dbReference type="InterPro" id="IPR017932">
    <property type="entry name" value="GATase_2_dom"/>
</dbReference>
<sequence length="385" mass="43380">MCGICGFLADNATRPSAEGVAEMFAATEARGKDASGFAASVSGKLWRYRAPHKSSRTVSLVNDLLIENAKTWIGHCRLATHGSEKNNENNHPFVYGGLALVHNGIIYNYDNKILSNEYSSLKSDCDSEMILHSILRYRSSEKSIIQAIRKMAEVLDGDMACALISKKGHLWVWRRESFARQNYVFTPLIIATSSDVPNVHFASVDAHLKKSLHPGKNWDINNLANGVGVHFWLQEGKLHHQKFDVPECKNTGYYYAGGWGDRYDWNDPYPKIKQMGKVNSSSLKKEGARLKTCPTCGTMCRLREHTCLPIVRSLVTPGLSERLFIRETLGTEYSPSLPEDLIKKGVQLDRLYTCEDCLEVLLPEELEIHRIEFEHITYIEEDAGL</sequence>
<dbReference type="GO" id="GO:0006002">
    <property type="term" value="P:fructose 6-phosphate metabolic process"/>
    <property type="evidence" value="ECO:0007669"/>
    <property type="project" value="TreeGrafter"/>
</dbReference>
<organism evidence="7">
    <name type="scientific">marine sediment metagenome</name>
    <dbReference type="NCBI Taxonomy" id="412755"/>
    <lineage>
        <taxon>unclassified sequences</taxon>
        <taxon>metagenomes</taxon>
        <taxon>ecological metagenomes</taxon>
    </lineage>
</organism>
<accession>A0A0F9JQB1</accession>
<keyword evidence="4" id="KW-0808">Transferase</keyword>
<dbReference type="EMBL" id="LAZR01009565">
    <property type="protein sequence ID" value="KKM71843.1"/>
    <property type="molecule type" value="Genomic_DNA"/>
</dbReference>
<dbReference type="Gene3D" id="3.60.20.10">
    <property type="entry name" value="Glutamine Phosphoribosylpyrophosphate, subunit 1, domain 1"/>
    <property type="match status" value="1"/>
</dbReference>
<keyword evidence="5" id="KW-0315">Glutamine amidotransferase</keyword>
<dbReference type="CDD" id="cd00352">
    <property type="entry name" value="Gn_AT_II"/>
    <property type="match status" value="1"/>
</dbReference>
<dbReference type="SUPFAM" id="SSF56235">
    <property type="entry name" value="N-terminal nucleophile aminohydrolases (Ntn hydrolases)"/>
    <property type="match status" value="1"/>
</dbReference>
<dbReference type="PROSITE" id="PS51278">
    <property type="entry name" value="GATASE_TYPE_2"/>
    <property type="match status" value="1"/>
</dbReference>
<evidence type="ECO:0000256" key="5">
    <source>
        <dbReference type="ARBA" id="ARBA00022962"/>
    </source>
</evidence>
<comment type="caution">
    <text evidence="7">The sequence shown here is derived from an EMBL/GenBank/DDBJ whole genome shotgun (WGS) entry which is preliminary data.</text>
</comment>
<dbReference type="GO" id="GO:0006487">
    <property type="term" value="P:protein N-linked glycosylation"/>
    <property type="evidence" value="ECO:0007669"/>
    <property type="project" value="TreeGrafter"/>
</dbReference>
<evidence type="ECO:0000256" key="1">
    <source>
        <dbReference type="ARBA" id="ARBA00001031"/>
    </source>
</evidence>
<dbReference type="PANTHER" id="PTHR10937:SF0">
    <property type="entry name" value="GLUTAMINE--FRUCTOSE-6-PHOSPHATE TRANSAMINASE (ISOMERIZING)"/>
    <property type="match status" value="1"/>
</dbReference>
<reference evidence="7" key="1">
    <citation type="journal article" date="2015" name="Nature">
        <title>Complex archaea that bridge the gap between prokaryotes and eukaryotes.</title>
        <authorList>
            <person name="Spang A."/>
            <person name="Saw J.H."/>
            <person name="Jorgensen S.L."/>
            <person name="Zaremba-Niedzwiedzka K."/>
            <person name="Martijn J."/>
            <person name="Lind A.E."/>
            <person name="van Eijk R."/>
            <person name="Schleper C."/>
            <person name="Guy L."/>
            <person name="Ettema T.J."/>
        </authorList>
    </citation>
    <scope>NUCLEOTIDE SEQUENCE</scope>
</reference>
<dbReference type="EC" id="2.6.1.16" evidence="2"/>
<evidence type="ECO:0000313" key="7">
    <source>
        <dbReference type="EMBL" id="KKM71843.1"/>
    </source>
</evidence>
<dbReference type="GO" id="GO:0004360">
    <property type="term" value="F:glutamine-fructose-6-phosphate transaminase (isomerizing) activity"/>
    <property type="evidence" value="ECO:0007669"/>
    <property type="project" value="UniProtKB-EC"/>
</dbReference>
<dbReference type="InterPro" id="IPR029055">
    <property type="entry name" value="Ntn_hydrolases_N"/>
</dbReference>
<gene>
    <name evidence="7" type="ORF">LCGC14_1426510</name>
</gene>
<evidence type="ECO:0000256" key="3">
    <source>
        <dbReference type="ARBA" id="ARBA00022576"/>
    </source>
</evidence>
<keyword evidence="3" id="KW-0032">Aminotransferase</keyword>
<dbReference type="GO" id="GO:0006047">
    <property type="term" value="P:UDP-N-acetylglucosamine metabolic process"/>
    <property type="evidence" value="ECO:0007669"/>
    <property type="project" value="TreeGrafter"/>
</dbReference>
<protein>
    <recommendedName>
        <fullName evidence="2">glutamine--fructose-6-phosphate transaminase (isomerizing)</fullName>
        <ecNumber evidence="2">2.6.1.16</ecNumber>
    </recommendedName>
</protein>
<dbReference type="AlphaFoldDB" id="A0A0F9JQB1"/>
<feature type="domain" description="Glutamine amidotransferase type-2" evidence="6">
    <location>
        <begin position="2"/>
        <end position="234"/>
    </location>
</feature>
<dbReference type="Pfam" id="PF13522">
    <property type="entry name" value="GATase_6"/>
    <property type="match status" value="1"/>
</dbReference>
<proteinExistence type="predicted"/>
<dbReference type="PANTHER" id="PTHR10937">
    <property type="entry name" value="GLUCOSAMINE--FRUCTOSE-6-PHOSPHATE AMINOTRANSFERASE, ISOMERIZING"/>
    <property type="match status" value="1"/>
</dbReference>
<comment type="catalytic activity">
    <reaction evidence="1">
        <text>D-fructose 6-phosphate + L-glutamine = D-glucosamine 6-phosphate + L-glutamate</text>
        <dbReference type="Rhea" id="RHEA:13237"/>
        <dbReference type="ChEBI" id="CHEBI:29985"/>
        <dbReference type="ChEBI" id="CHEBI:58359"/>
        <dbReference type="ChEBI" id="CHEBI:58725"/>
        <dbReference type="ChEBI" id="CHEBI:61527"/>
        <dbReference type="EC" id="2.6.1.16"/>
    </reaction>
</comment>
<evidence type="ECO:0000256" key="2">
    <source>
        <dbReference type="ARBA" id="ARBA00012916"/>
    </source>
</evidence>